<accession>A0AAV4RCU3</accession>
<protein>
    <submittedName>
        <fullName evidence="1">Uncharacterized protein</fullName>
    </submittedName>
</protein>
<gene>
    <name evidence="1" type="ORF">CEXT_332261</name>
</gene>
<name>A0AAV4RCU3_CAEEX</name>
<organism evidence="1 2">
    <name type="scientific">Caerostris extrusa</name>
    <name type="common">Bark spider</name>
    <name type="synonym">Caerostris bankana</name>
    <dbReference type="NCBI Taxonomy" id="172846"/>
    <lineage>
        <taxon>Eukaryota</taxon>
        <taxon>Metazoa</taxon>
        <taxon>Ecdysozoa</taxon>
        <taxon>Arthropoda</taxon>
        <taxon>Chelicerata</taxon>
        <taxon>Arachnida</taxon>
        <taxon>Araneae</taxon>
        <taxon>Araneomorphae</taxon>
        <taxon>Entelegynae</taxon>
        <taxon>Araneoidea</taxon>
        <taxon>Araneidae</taxon>
        <taxon>Caerostris</taxon>
    </lineage>
</organism>
<dbReference type="EMBL" id="BPLR01007839">
    <property type="protein sequence ID" value="GIY20093.1"/>
    <property type="molecule type" value="Genomic_DNA"/>
</dbReference>
<evidence type="ECO:0000313" key="2">
    <source>
        <dbReference type="Proteomes" id="UP001054945"/>
    </source>
</evidence>
<keyword evidence="2" id="KW-1185">Reference proteome</keyword>
<dbReference type="Proteomes" id="UP001054945">
    <property type="component" value="Unassembled WGS sequence"/>
</dbReference>
<sequence length="87" mass="9983">MSEGGNAFFGRSRLQKLLNWAWLDPSRNQKAIEINGTFMERVDPIKAWGNSIRESEGSVDSNFHFSKDVKIEFTAKMKNSTPDYRTP</sequence>
<reference evidence="1 2" key="1">
    <citation type="submission" date="2021-06" db="EMBL/GenBank/DDBJ databases">
        <title>Caerostris extrusa draft genome.</title>
        <authorList>
            <person name="Kono N."/>
            <person name="Arakawa K."/>
        </authorList>
    </citation>
    <scope>NUCLEOTIDE SEQUENCE [LARGE SCALE GENOMIC DNA]</scope>
</reference>
<dbReference type="AlphaFoldDB" id="A0AAV4RCU3"/>
<proteinExistence type="predicted"/>
<comment type="caution">
    <text evidence="1">The sequence shown here is derived from an EMBL/GenBank/DDBJ whole genome shotgun (WGS) entry which is preliminary data.</text>
</comment>
<evidence type="ECO:0000313" key="1">
    <source>
        <dbReference type="EMBL" id="GIY20093.1"/>
    </source>
</evidence>